<protein>
    <recommendedName>
        <fullName evidence="5">NOT2/NOT3/NOT5 C-terminal domain-containing protein</fullName>
    </recommendedName>
</protein>
<dbReference type="GO" id="GO:2000036">
    <property type="term" value="P:regulation of stem cell population maintenance"/>
    <property type="evidence" value="ECO:0007669"/>
    <property type="project" value="UniProtKB-ARBA"/>
</dbReference>
<organism evidence="6 7">
    <name type="scientific">Strigamia maritima</name>
    <name type="common">European centipede</name>
    <name type="synonym">Geophilus maritimus</name>
    <dbReference type="NCBI Taxonomy" id="126957"/>
    <lineage>
        <taxon>Eukaryota</taxon>
        <taxon>Metazoa</taxon>
        <taxon>Ecdysozoa</taxon>
        <taxon>Arthropoda</taxon>
        <taxon>Myriapoda</taxon>
        <taxon>Chilopoda</taxon>
        <taxon>Pleurostigmophora</taxon>
        <taxon>Geophilomorpha</taxon>
        <taxon>Linotaeniidae</taxon>
        <taxon>Strigamia</taxon>
    </lineage>
</organism>
<feature type="region of interest" description="Disordered" evidence="4">
    <location>
        <begin position="126"/>
        <end position="159"/>
    </location>
</feature>
<dbReference type="FunFam" id="2.30.30.1020:FF:000005">
    <property type="entry name" value="Regena, isoform C"/>
    <property type="match status" value="1"/>
</dbReference>
<dbReference type="Pfam" id="PF04153">
    <property type="entry name" value="NOT2_3_5_C"/>
    <property type="match status" value="1"/>
</dbReference>
<feature type="region of interest" description="Disordered" evidence="4">
    <location>
        <begin position="1"/>
        <end position="20"/>
    </location>
</feature>
<dbReference type="HOGENOM" id="CLU_033275_1_0_1"/>
<dbReference type="STRING" id="126957.T1JMQ2"/>
<comment type="similarity">
    <text evidence="1">Belongs to the CNOT2/3/5 family.</text>
</comment>
<proteinExistence type="inferred from homology"/>
<reference evidence="6" key="2">
    <citation type="submission" date="2015-02" db="UniProtKB">
        <authorList>
            <consortium name="EnsemblMetazoa"/>
        </authorList>
    </citation>
    <scope>IDENTIFICATION</scope>
</reference>
<sequence length="530" mass="57879">MAGNSPRYGISPRNFSGELSPGAQKNVGGFLGMAGMAHKLKKGFYTEEEENESPDFYFNQASANETFELNVQYEFVQPAYSKFNCRFGQNPIALSKSDYIGMGSLGLQQPSRSLSGQQINRGFSTASISGHLTPTSTSSPSFSSNIGSGLPSQQSSPNSLLSRGILSQVQVGREMKRPVTGSLGLTGFGLTHNSRSFTTPGLMNSSNDAPPALDLSEFPSLTNRGRQDSGGHSMPSMVGRPAYVGMVKQPVSESTEFQIHSEDFPALPGSQTHETDEDNSTTKLVSQFTGSGTGLDLSKENTRLAAEKNGSQSQKIGIQTCPDGGLSTVTNIPAGMVTDQFGMIGLLTFIRAADTEPALVSLALGSDLTTLGLNLNSPENLYPNFGGPFSEVACRPQDIVLLTDFHVPAEYLTNVAIREKLAPIKLSRYGEDLLFYMFYTNGNDVLQLAVAAELYSRDWRFHKEERVWITKPPGMVALEKNSTYERGTYYFFDAQNWRKVAKEFHLDYDKLEERPHLPQSLYHSIGQPLS</sequence>
<reference evidence="7" key="1">
    <citation type="submission" date="2011-05" db="EMBL/GenBank/DDBJ databases">
        <authorList>
            <person name="Richards S.R."/>
            <person name="Qu J."/>
            <person name="Jiang H."/>
            <person name="Jhangiani S.N."/>
            <person name="Agravi P."/>
            <person name="Goodspeed R."/>
            <person name="Gross S."/>
            <person name="Mandapat C."/>
            <person name="Jackson L."/>
            <person name="Mathew T."/>
            <person name="Pu L."/>
            <person name="Thornton R."/>
            <person name="Saada N."/>
            <person name="Wilczek-Boney K.B."/>
            <person name="Lee S."/>
            <person name="Kovar C."/>
            <person name="Wu Y."/>
            <person name="Scherer S.E."/>
            <person name="Worley K.C."/>
            <person name="Muzny D.M."/>
            <person name="Gibbs R."/>
        </authorList>
    </citation>
    <scope>NUCLEOTIDE SEQUENCE</scope>
    <source>
        <strain evidence="7">Brora</strain>
    </source>
</reference>
<dbReference type="GO" id="GO:0006355">
    <property type="term" value="P:regulation of DNA-templated transcription"/>
    <property type="evidence" value="ECO:0007669"/>
    <property type="project" value="InterPro"/>
</dbReference>
<dbReference type="PhylomeDB" id="T1JMQ2"/>
<evidence type="ECO:0000313" key="6">
    <source>
        <dbReference type="EnsemblMetazoa" id="SMAR015132-PA"/>
    </source>
</evidence>
<feature type="region of interest" description="Disordered" evidence="4">
    <location>
        <begin position="263"/>
        <end position="297"/>
    </location>
</feature>
<evidence type="ECO:0000256" key="4">
    <source>
        <dbReference type="SAM" id="MobiDB-lite"/>
    </source>
</evidence>
<dbReference type="EMBL" id="JH431846">
    <property type="status" value="NOT_ANNOTATED_CDS"/>
    <property type="molecule type" value="Genomic_DNA"/>
</dbReference>
<evidence type="ECO:0000313" key="7">
    <source>
        <dbReference type="Proteomes" id="UP000014500"/>
    </source>
</evidence>
<dbReference type="InterPro" id="IPR040168">
    <property type="entry name" value="Not2/3/5"/>
</dbReference>
<evidence type="ECO:0000256" key="1">
    <source>
        <dbReference type="ARBA" id="ARBA00007682"/>
    </source>
</evidence>
<feature type="compositionally biased region" description="Polar residues" evidence="4">
    <location>
        <begin position="281"/>
        <end position="290"/>
    </location>
</feature>
<accession>T1JMQ2</accession>
<feature type="compositionally biased region" description="Low complexity" evidence="4">
    <location>
        <begin position="133"/>
        <end position="159"/>
    </location>
</feature>
<dbReference type="InterPro" id="IPR007282">
    <property type="entry name" value="NOT2/3/5_C"/>
</dbReference>
<dbReference type="OMA" id="NNAGHIT"/>
<dbReference type="AlphaFoldDB" id="T1JMQ2"/>
<feature type="domain" description="NOT2/NOT3/NOT5 C-terminal" evidence="5">
    <location>
        <begin position="384"/>
        <end position="511"/>
    </location>
</feature>
<dbReference type="Gene3D" id="2.30.30.1020">
    <property type="entry name" value="CCR4-NOT complex subunit 2/3/5, C-terminal domain"/>
    <property type="match status" value="1"/>
</dbReference>
<evidence type="ECO:0000256" key="3">
    <source>
        <dbReference type="ARBA" id="ARBA00023163"/>
    </source>
</evidence>
<name>T1JMQ2_STRMM</name>
<dbReference type="eggNOG" id="KOG2151">
    <property type="taxonomic scope" value="Eukaryota"/>
</dbReference>
<evidence type="ECO:0000256" key="2">
    <source>
        <dbReference type="ARBA" id="ARBA00023015"/>
    </source>
</evidence>
<dbReference type="PANTHER" id="PTHR23326">
    <property type="entry name" value="CCR4 NOT-RELATED"/>
    <property type="match status" value="1"/>
</dbReference>
<keyword evidence="2" id="KW-0805">Transcription regulation</keyword>
<dbReference type="Proteomes" id="UP000014500">
    <property type="component" value="Unassembled WGS sequence"/>
</dbReference>
<dbReference type="EnsemblMetazoa" id="SMAR015132-RA">
    <property type="protein sequence ID" value="SMAR015132-PA"/>
    <property type="gene ID" value="SMAR015132"/>
</dbReference>
<dbReference type="GO" id="GO:0030015">
    <property type="term" value="C:CCR4-NOT core complex"/>
    <property type="evidence" value="ECO:0007669"/>
    <property type="project" value="InterPro"/>
</dbReference>
<keyword evidence="7" id="KW-1185">Reference proteome</keyword>
<evidence type="ECO:0000259" key="5">
    <source>
        <dbReference type="Pfam" id="PF04153"/>
    </source>
</evidence>
<dbReference type="InterPro" id="IPR038635">
    <property type="entry name" value="CCR4-NOT_su2/3/5_C_sf"/>
</dbReference>
<keyword evidence="3" id="KW-0804">Transcription</keyword>